<gene>
    <name evidence="2" type="ORF">CHK_1995</name>
</gene>
<reference evidence="2 3" key="1">
    <citation type="submission" date="2015-04" db="EMBL/GenBank/DDBJ databases">
        <title>Draft genome sequence of bacteremic isolate Catabacter hongkongensis type strain HKU16T.</title>
        <authorList>
            <person name="Lau S.K."/>
            <person name="Teng J.L."/>
            <person name="Huang Y."/>
            <person name="Curreem S.O."/>
            <person name="Tsui S.K."/>
            <person name="Woo P.C."/>
        </authorList>
    </citation>
    <scope>NUCLEOTIDE SEQUENCE [LARGE SCALE GENOMIC DNA]</scope>
    <source>
        <strain evidence="2 3">HKU16</strain>
    </source>
</reference>
<dbReference type="RefSeq" id="WP_046443844.1">
    <property type="nucleotide sequence ID" value="NZ_JAXDTA010000019.1"/>
</dbReference>
<keyword evidence="3" id="KW-1185">Reference proteome</keyword>
<dbReference type="InterPro" id="IPR035890">
    <property type="entry name" value="Anti-sigma-28_factor_FlgM_sf"/>
</dbReference>
<dbReference type="InterPro" id="IPR031316">
    <property type="entry name" value="FlgM_C"/>
</dbReference>
<proteinExistence type="predicted"/>
<dbReference type="AlphaFoldDB" id="A0A0M2NDE0"/>
<dbReference type="STRING" id="270498.CHK_1995"/>
<evidence type="ECO:0000313" key="2">
    <source>
        <dbReference type="EMBL" id="KKI50529.1"/>
    </source>
</evidence>
<dbReference type="OrthoDB" id="5298032at2"/>
<accession>A0A0M2NDE0</accession>
<organism evidence="2 3">
    <name type="scientific">Christensenella hongkongensis</name>
    <dbReference type="NCBI Taxonomy" id="270498"/>
    <lineage>
        <taxon>Bacteria</taxon>
        <taxon>Bacillati</taxon>
        <taxon>Bacillota</taxon>
        <taxon>Clostridia</taxon>
        <taxon>Christensenellales</taxon>
        <taxon>Christensenellaceae</taxon>
        <taxon>Christensenella</taxon>
    </lineage>
</organism>
<dbReference type="Pfam" id="PF04316">
    <property type="entry name" value="FlgM"/>
    <property type="match status" value="1"/>
</dbReference>
<sequence>MKIDATTSVYAVERYRAITNKNSIQAEMPEQRDEIQISDDAASFSEAFQVARETLNTRLETSDTQRIGMIRQSIEDGSYQIKTSELANRILANYNVVKEDAANG</sequence>
<evidence type="ECO:0000313" key="3">
    <source>
        <dbReference type="Proteomes" id="UP000034076"/>
    </source>
</evidence>
<name>A0A0M2NDE0_9FIRM</name>
<dbReference type="SUPFAM" id="SSF101498">
    <property type="entry name" value="Anti-sigma factor FlgM"/>
    <property type="match status" value="1"/>
</dbReference>
<comment type="caution">
    <text evidence="2">The sequence shown here is derived from an EMBL/GenBank/DDBJ whole genome shotgun (WGS) entry which is preliminary data.</text>
</comment>
<feature type="domain" description="Anti-sigma-28 factor FlgM C-terminal" evidence="1">
    <location>
        <begin position="33"/>
        <end position="91"/>
    </location>
</feature>
<protein>
    <recommendedName>
        <fullName evidence="1">Anti-sigma-28 factor FlgM C-terminal domain-containing protein</fullName>
    </recommendedName>
</protein>
<dbReference type="EMBL" id="LAYJ01000105">
    <property type="protein sequence ID" value="KKI50529.1"/>
    <property type="molecule type" value="Genomic_DNA"/>
</dbReference>
<dbReference type="Proteomes" id="UP000034076">
    <property type="component" value="Unassembled WGS sequence"/>
</dbReference>
<evidence type="ECO:0000259" key="1">
    <source>
        <dbReference type="Pfam" id="PF04316"/>
    </source>
</evidence>